<dbReference type="Proteomes" id="UP000198894">
    <property type="component" value="Unassembled WGS sequence"/>
</dbReference>
<reference evidence="3" key="1">
    <citation type="submission" date="2016-10" db="EMBL/GenBank/DDBJ databases">
        <authorList>
            <person name="Varghese N."/>
            <person name="Submissions S."/>
        </authorList>
    </citation>
    <scope>NUCLEOTIDE SEQUENCE [LARGE SCALE GENOMIC DNA]</scope>
    <source>
        <strain evidence="3">CGMCC 1.11022</strain>
    </source>
</reference>
<dbReference type="InterPro" id="IPR052171">
    <property type="entry name" value="NHEJ_LigD"/>
</dbReference>
<name>A0A1G9BZI2_9HYPH</name>
<dbReference type="PROSITE" id="PS01295">
    <property type="entry name" value="ISPD"/>
    <property type="match status" value="1"/>
</dbReference>
<dbReference type="PANTHER" id="PTHR42705">
    <property type="entry name" value="BIFUNCTIONAL NON-HOMOLOGOUS END JOINING PROTEIN LIGD"/>
    <property type="match status" value="1"/>
</dbReference>
<dbReference type="RefSeq" id="WP_091597131.1">
    <property type="nucleotide sequence ID" value="NZ_FNEE01000015.1"/>
</dbReference>
<gene>
    <name evidence="2" type="ORF">SAMN05428953_115113</name>
</gene>
<keyword evidence="3" id="KW-1185">Reference proteome</keyword>
<proteinExistence type="predicted"/>
<evidence type="ECO:0000259" key="1">
    <source>
        <dbReference type="Pfam" id="PF21686"/>
    </source>
</evidence>
<dbReference type="Gene3D" id="3.90.920.10">
    <property type="entry name" value="DNA primase, PRIM domain"/>
    <property type="match status" value="1"/>
</dbReference>
<dbReference type="GO" id="GO:0003824">
    <property type="term" value="F:catalytic activity"/>
    <property type="evidence" value="ECO:0007669"/>
    <property type="project" value="InterPro"/>
</dbReference>
<protein>
    <submittedName>
        <fullName evidence="2">Bifunctional non-homologous end joining protein LigD</fullName>
    </submittedName>
</protein>
<dbReference type="Pfam" id="PF21686">
    <property type="entry name" value="LigD_Prim-Pol"/>
    <property type="match status" value="1"/>
</dbReference>
<evidence type="ECO:0000313" key="3">
    <source>
        <dbReference type="Proteomes" id="UP000198894"/>
    </source>
</evidence>
<feature type="domain" description="DNA ligase D polymerase" evidence="1">
    <location>
        <begin position="9"/>
        <end position="142"/>
    </location>
</feature>
<dbReference type="GO" id="GO:0008299">
    <property type="term" value="P:isoprenoid biosynthetic process"/>
    <property type="evidence" value="ECO:0007669"/>
    <property type="project" value="InterPro"/>
</dbReference>
<dbReference type="AlphaFoldDB" id="A0A1G9BZI2"/>
<organism evidence="2 3">
    <name type="scientific">Mesorhizobium muleiense</name>
    <dbReference type="NCBI Taxonomy" id="1004279"/>
    <lineage>
        <taxon>Bacteria</taxon>
        <taxon>Pseudomonadati</taxon>
        <taxon>Pseudomonadota</taxon>
        <taxon>Alphaproteobacteria</taxon>
        <taxon>Hyphomicrobiales</taxon>
        <taxon>Phyllobacteriaceae</taxon>
        <taxon>Mesorhizobium</taxon>
    </lineage>
</organism>
<sequence>MARVASVAIEWELVAGTALTLRDMLRSEGLDSWPKLTGGKGVHVMAPLQAVITHDAARLYARKLAQRLVGKQPERHVVSAAPSARNGRIFLDYLRNGRGNTAVGAYSPRARPGFSVAAPVSWNQVEKGILPDAFTLQSPPQR</sequence>
<evidence type="ECO:0000313" key="2">
    <source>
        <dbReference type="EMBL" id="SDK44852.1"/>
    </source>
</evidence>
<dbReference type="InterPro" id="IPR018294">
    <property type="entry name" value="ISPD_synthase_CS"/>
</dbReference>
<dbReference type="InterPro" id="IPR014145">
    <property type="entry name" value="LigD_pol_dom"/>
</dbReference>
<dbReference type="EMBL" id="FNEE01000015">
    <property type="protein sequence ID" value="SDK44852.1"/>
    <property type="molecule type" value="Genomic_DNA"/>
</dbReference>
<dbReference type="PANTHER" id="PTHR42705:SF2">
    <property type="entry name" value="BIFUNCTIONAL NON-HOMOLOGOUS END JOINING PROTEIN LIGD"/>
    <property type="match status" value="1"/>
</dbReference>
<accession>A0A1G9BZI2</accession>